<keyword evidence="6 14" id="KW-0479">Metal-binding</keyword>
<evidence type="ECO:0000313" key="19">
    <source>
        <dbReference type="EMBL" id="AAV47518.1"/>
    </source>
</evidence>
<feature type="binding site" evidence="16">
    <location>
        <position position="100"/>
    </location>
    <ligand>
        <name>Zn(2+)</name>
        <dbReference type="ChEBI" id="CHEBI:29105"/>
        <note>catalytic</note>
    </ligand>
</feature>
<evidence type="ECO:0000256" key="7">
    <source>
        <dbReference type="ARBA" id="ARBA00022737"/>
    </source>
</evidence>
<dbReference type="Pfam" id="PF00571">
    <property type="entry name" value="CBS"/>
    <property type="match status" value="2"/>
</dbReference>
<dbReference type="Gene3D" id="3.10.580.10">
    <property type="entry name" value="CBS-domain"/>
    <property type="match status" value="2"/>
</dbReference>
<evidence type="ECO:0000256" key="5">
    <source>
        <dbReference type="ARBA" id="ARBA00022692"/>
    </source>
</evidence>
<dbReference type="Proteomes" id="UP000001169">
    <property type="component" value="Chromosome I"/>
</dbReference>
<keyword evidence="3 14" id="KW-1003">Cell membrane</keyword>
<feature type="transmembrane region" description="Helical" evidence="14">
    <location>
        <begin position="76"/>
        <end position="95"/>
    </location>
</feature>
<dbReference type="GO" id="GO:0006508">
    <property type="term" value="P:proteolysis"/>
    <property type="evidence" value="ECO:0007669"/>
    <property type="project" value="UniProtKB-KW"/>
</dbReference>
<comment type="cofactor">
    <cofactor evidence="14 16">
        <name>Zn(2+)</name>
        <dbReference type="ChEBI" id="CHEBI:29105"/>
    </cofactor>
    <text evidence="14 16">Binds 1 zinc ion per subunit.</text>
</comment>
<dbReference type="PIRSF" id="PIRSF006404">
    <property type="entry name" value="UCP006404_Pept_M50_CBS"/>
    <property type="match status" value="1"/>
</dbReference>
<feature type="transmembrane region" description="Helical" evidence="14">
    <location>
        <begin position="107"/>
        <end position="125"/>
    </location>
</feature>
<dbReference type="InterPro" id="IPR008915">
    <property type="entry name" value="Peptidase_M50"/>
</dbReference>
<evidence type="ECO:0000256" key="15">
    <source>
        <dbReference type="PIRSR" id="PIRSR006404-1"/>
    </source>
</evidence>
<protein>
    <recommendedName>
        <fullName evidence="14">Zinc metalloprotease</fullName>
    </recommendedName>
</protein>
<evidence type="ECO:0000256" key="11">
    <source>
        <dbReference type="ARBA" id="ARBA00023049"/>
    </source>
</evidence>
<dbReference type="InterPro" id="IPR046342">
    <property type="entry name" value="CBS_dom_sf"/>
</dbReference>
<feature type="domain" description="CBS" evidence="18">
    <location>
        <begin position="276"/>
        <end position="333"/>
    </location>
</feature>
<dbReference type="GO" id="GO:0046872">
    <property type="term" value="F:metal ion binding"/>
    <property type="evidence" value="ECO:0007669"/>
    <property type="project" value="UniProtKB-UniRule"/>
</dbReference>
<dbReference type="PATRIC" id="fig|272569.17.peg.3331"/>
<feature type="transmembrane region" description="Helical" evidence="14">
    <location>
        <begin position="21"/>
        <end position="48"/>
    </location>
</feature>
<evidence type="ECO:0000313" key="20">
    <source>
        <dbReference type="Proteomes" id="UP000001169"/>
    </source>
</evidence>
<evidence type="ECO:0000256" key="14">
    <source>
        <dbReference type="PIRNR" id="PIRNR006404"/>
    </source>
</evidence>
<dbReference type="Pfam" id="PF02163">
    <property type="entry name" value="Peptidase_M50"/>
    <property type="match status" value="2"/>
</dbReference>
<reference evidence="19 20" key="1">
    <citation type="journal article" date="2004" name="Genome Res.">
        <title>Genome sequence of Haloarcula marismortui: a halophilic archaeon from the Dead Sea.</title>
        <authorList>
            <person name="Baliga N.S."/>
            <person name="Bonneau R."/>
            <person name="Facciotti M.T."/>
            <person name="Pan M."/>
            <person name="Glusman G."/>
            <person name="Deutsch E.W."/>
            <person name="Shannon P."/>
            <person name="Chiu Y."/>
            <person name="Weng R.S."/>
            <person name="Gan R.R."/>
            <person name="Hung P."/>
            <person name="Date S.V."/>
            <person name="Marcotte E."/>
            <person name="Hood L."/>
            <person name="Ng W.V."/>
        </authorList>
    </citation>
    <scope>NUCLEOTIDE SEQUENCE [LARGE SCALE GENOMIC DNA]</scope>
    <source>
        <strain evidence="20">ATCC 43049 / DSM 3752 / JCM 8966 / VKM B-1809</strain>
    </source>
</reference>
<accession>Q5UYY6</accession>
<feature type="transmembrane region" description="Helical" evidence="14">
    <location>
        <begin position="172"/>
        <end position="191"/>
    </location>
</feature>
<dbReference type="EMBL" id="AY596297">
    <property type="protein sequence ID" value="AAV47518.1"/>
    <property type="molecule type" value="Genomic_DNA"/>
</dbReference>
<evidence type="ECO:0000256" key="17">
    <source>
        <dbReference type="PROSITE-ProRule" id="PRU00703"/>
    </source>
</evidence>
<keyword evidence="9 14" id="KW-0862">Zinc</keyword>
<dbReference type="CDD" id="cd06164">
    <property type="entry name" value="S2P-M50_SpoIVFB_CBS"/>
    <property type="match status" value="1"/>
</dbReference>
<feature type="transmembrane region" description="Helical" evidence="14">
    <location>
        <begin position="225"/>
        <end position="254"/>
    </location>
</feature>
<keyword evidence="13 14" id="KW-0472">Membrane</keyword>
<feature type="binding site" evidence="16">
    <location>
        <position position="197"/>
    </location>
    <ligand>
        <name>Zn(2+)</name>
        <dbReference type="ChEBI" id="CHEBI:29105"/>
        <note>catalytic</note>
    </ligand>
</feature>
<dbReference type="SUPFAM" id="SSF54631">
    <property type="entry name" value="CBS-domain pair"/>
    <property type="match status" value="1"/>
</dbReference>
<comment type="subcellular location">
    <subcellularLocation>
        <location evidence="1 14">Cell membrane</location>
        <topology evidence="1 14">Multi-pass membrane protein</topology>
    </subcellularLocation>
</comment>
<keyword evidence="4 14" id="KW-0645">Protease</keyword>
<evidence type="ECO:0000256" key="16">
    <source>
        <dbReference type="PIRSR" id="PIRSR006404-2"/>
    </source>
</evidence>
<dbReference type="eggNOG" id="arCOG00607">
    <property type="taxonomic scope" value="Archaea"/>
</dbReference>
<evidence type="ECO:0000256" key="12">
    <source>
        <dbReference type="ARBA" id="ARBA00023122"/>
    </source>
</evidence>
<comment type="similarity">
    <text evidence="2 14">Belongs to the peptidase M50B family.</text>
</comment>
<dbReference type="PaxDb" id="272569-rrnAC2755"/>
<name>Q5UYY6_HALMA</name>
<proteinExistence type="inferred from homology"/>
<dbReference type="GO" id="GO:0005886">
    <property type="term" value="C:plasma membrane"/>
    <property type="evidence" value="ECO:0007669"/>
    <property type="project" value="UniProtKB-SubCell"/>
</dbReference>
<feature type="transmembrane region" description="Helical" evidence="14">
    <location>
        <begin position="137"/>
        <end position="160"/>
    </location>
</feature>
<keyword evidence="5 14" id="KW-0812">Transmembrane</keyword>
<gene>
    <name evidence="19" type="ordered locus">rrnAC2755</name>
</gene>
<evidence type="ECO:0000256" key="9">
    <source>
        <dbReference type="ARBA" id="ARBA00022833"/>
    </source>
</evidence>
<dbReference type="AlphaFoldDB" id="Q5UYY6"/>
<dbReference type="InterPro" id="IPR016483">
    <property type="entry name" value="UCP006404_Pept_M50_CBS"/>
</dbReference>
<dbReference type="SMART" id="SM00116">
    <property type="entry name" value="CBS"/>
    <property type="match status" value="2"/>
</dbReference>
<dbReference type="PANTHER" id="PTHR39188:SF3">
    <property type="entry name" value="STAGE IV SPORULATION PROTEIN FB"/>
    <property type="match status" value="1"/>
</dbReference>
<evidence type="ECO:0000256" key="13">
    <source>
        <dbReference type="ARBA" id="ARBA00023136"/>
    </source>
</evidence>
<dbReference type="KEGG" id="hma:rrnAC2755"/>
<feature type="binding site" evidence="16">
    <location>
        <position position="96"/>
    </location>
    <ligand>
        <name>Zn(2+)</name>
        <dbReference type="ChEBI" id="CHEBI:29105"/>
        <note>catalytic</note>
    </ligand>
</feature>
<dbReference type="CDD" id="cd04801">
    <property type="entry name" value="CBS_pair_peptidase_M50"/>
    <property type="match status" value="1"/>
</dbReference>
<keyword evidence="11 14" id="KW-0482">Metalloprotease</keyword>
<dbReference type="PANTHER" id="PTHR39188">
    <property type="entry name" value="MEMBRANE-ASSOCIATED ZINC METALLOPROTEASE M50B"/>
    <property type="match status" value="1"/>
</dbReference>
<keyword evidence="8 14" id="KW-0378">Hydrolase</keyword>
<dbReference type="GO" id="GO:0008237">
    <property type="term" value="F:metallopeptidase activity"/>
    <property type="evidence" value="ECO:0007669"/>
    <property type="project" value="UniProtKB-UniRule"/>
</dbReference>
<keyword evidence="7" id="KW-0677">Repeat</keyword>
<keyword evidence="20" id="KW-1185">Reference proteome</keyword>
<feature type="domain" description="CBS" evidence="18">
    <location>
        <begin position="340"/>
        <end position="399"/>
    </location>
</feature>
<dbReference type="STRING" id="272569.rrnAC2755"/>
<evidence type="ECO:0000256" key="8">
    <source>
        <dbReference type="ARBA" id="ARBA00022801"/>
    </source>
</evidence>
<evidence type="ECO:0000259" key="18">
    <source>
        <dbReference type="PROSITE" id="PS51371"/>
    </source>
</evidence>
<evidence type="ECO:0000256" key="10">
    <source>
        <dbReference type="ARBA" id="ARBA00022989"/>
    </source>
</evidence>
<evidence type="ECO:0000256" key="6">
    <source>
        <dbReference type="ARBA" id="ARBA00022723"/>
    </source>
</evidence>
<evidence type="ECO:0000256" key="2">
    <source>
        <dbReference type="ARBA" id="ARBA00007931"/>
    </source>
</evidence>
<dbReference type="HOGENOM" id="CLU_037123_1_1_2"/>
<dbReference type="PROSITE" id="PS51371">
    <property type="entry name" value="CBS"/>
    <property type="match status" value="2"/>
</dbReference>
<evidence type="ECO:0000256" key="4">
    <source>
        <dbReference type="ARBA" id="ARBA00022670"/>
    </source>
</evidence>
<dbReference type="EnsemblBacteria" id="AAV47518">
    <property type="protein sequence ID" value="AAV47518"/>
    <property type="gene ID" value="rrnAC2755"/>
</dbReference>
<dbReference type="InterPro" id="IPR000644">
    <property type="entry name" value="CBS_dom"/>
</dbReference>
<evidence type="ECO:0000256" key="1">
    <source>
        <dbReference type="ARBA" id="ARBA00004651"/>
    </source>
</evidence>
<feature type="active site" evidence="15">
    <location>
        <position position="97"/>
    </location>
</feature>
<evidence type="ECO:0000256" key="3">
    <source>
        <dbReference type="ARBA" id="ARBA00022475"/>
    </source>
</evidence>
<sequence length="418" mass="45115">MAVPPRGLKTVPRQPPDMRRFRIGSAFGIPIQLDLTFLLVLPLFAWIIGTQIEQTTELLNGTLNAGLDVAVLTDGALVWVLGIGAALGLFTGVVLHELGHSLVAIRYGFPIDSITLWLFGGIAQLSEMPEDWKQELVIAIAGPIVSIAIGAVCFVAFQILPSGAGTIVESTRFILGYLALMNIALAAFNMLPGFPMDGGRVLRALLARRRSYARATTIAAEVGKIFAVFLGLFGIFVLGNIFLAGLAFFIYIGAAGESRQTSMRAAFEGVTVADVMTPADHVTTVADDMSVRELIQTMFRERHTGYPVKRSGEVVGLVTLEDARAVQEVEREAYTVGDVMTTEIITISPETDVMDALTSLQQNSVGRLLVTDEDGSFEGLLTRSDIMTALSIIKSSSDYTAIGESETETVRPESRIER</sequence>
<keyword evidence="10 14" id="KW-1133">Transmembrane helix</keyword>
<keyword evidence="12 17" id="KW-0129">CBS domain</keyword>
<organism evidence="19 20">
    <name type="scientific">Haloarcula marismortui (strain ATCC 43049 / DSM 3752 / JCM 8966 / VKM B-1809)</name>
    <name type="common">Halobacterium marismortui</name>
    <dbReference type="NCBI Taxonomy" id="272569"/>
    <lineage>
        <taxon>Archaea</taxon>
        <taxon>Methanobacteriati</taxon>
        <taxon>Methanobacteriota</taxon>
        <taxon>Stenosarchaea group</taxon>
        <taxon>Halobacteria</taxon>
        <taxon>Halobacteriales</taxon>
        <taxon>Haloarculaceae</taxon>
        <taxon>Haloarcula</taxon>
    </lineage>
</organism>